<protein>
    <submittedName>
        <fullName evidence="6">2Fe-2S ferredoxin</fullName>
    </submittedName>
</protein>
<evidence type="ECO:0000256" key="3">
    <source>
        <dbReference type="ARBA" id="ARBA00023004"/>
    </source>
</evidence>
<dbReference type="Proteomes" id="UP000231409">
    <property type="component" value="Unassembled WGS sequence"/>
</dbReference>
<reference evidence="6 7" key="1">
    <citation type="submission" date="2017-09" db="EMBL/GenBank/DDBJ databases">
        <title>The draft genome sequences of Marinobacter sp. PWS21.</title>
        <authorList>
            <person name="Cao J."/>
        </authorList>
    </citation>
    <scope>NUCLEOTIDE SEQUENCE [LARGE SCALE GENOMIC DNA]</scope>
    <source>
        <strain evidence="6 7">PWS21</strain>
    </source>
</reference>
<dbReference type="AlphaFoldDB" id="A0A2G1UJS6"/>
<evidence type="ECO:0000256" key="1">
    <source>
        <dbReference type="ARBA" id="ARBA00022714"/>
    </source>
</evidence>
<evidence type="ECO:0000256" key="4">
    <source>
        <dbReference type="ARBA" id="ARBA00023014"/>
    </source>
</evidence>
<dbReference type="PANTHER" id="PTHR40261:SF1">
    <property type="entry name" value="RIESKE DOMAIN-CONTAINING PROTEIN"/>
    <property type="match status" value="1"/>
</dbReference>
<evidence type="ECO:0000313" key="7">
    <source>
        <dbReference type="Proteomes" id="UP000231409"/>
    </source>
</evidence>
<dbReference type="Gene3D" id="2.102.10.10">
    <property type="entry name" value="Rieske [2Fe-2S] iron-sulphur domain"/>
    <property type="match status" value="1"/>
</dbReference>
<accession>A0A2G1UJS6</accession>
<evidence type="ECO:0000259" key="5">
    <source>
        <dbReference type="PROSITE" id="PS51296"/>
    </source>
</evidence>
<dbReference type="PANTHER" id="PTHR40261">
    <property type="match status" value="1"/>
</dbReference>
<dbReference type="InterPro" id="IPR017941">
    <property type="entry name" value="Rieske_2Fe-2S"/>
</dbReference>
<dbReference type="CDD" id="cd03467">
    <property type="entry name" value="Rieske"/>
    <property type="match status" value="1"/>
</dbReference>
<comment type="caution">
    <text evidence="6">The sequence shown here is derived from an EMBL/GenBank/DDBJ whole genome shotgun (WGS) entry which is preliminary data.</text>
</comment>
<dbReference type="RefSeq" id="WP_099615197.1">
    <property type="nucleotide sequence ID" value="NZ_KZ319372.1"/>
</dbReference>
<keyword evidence="3" id="KW-0408">Iron</keyword>
<name>A0A2G1UJS6_9GAMM</name>
<gene>
    <name evidence="6" type="ORF">CLH61_13120</name>
</gene>
<dbReference type="SUPFAM" id="SSF50022">
    <property type="entry name" value="ISP domain"/>
    <property type="match status" value="1"/>
</dbReference>
<dbReference type="GO" id="GO:0046872">
    <property type="term" value="F:metal ion binding"/>
    <property type="evidence" value="ECO:0007669"/>
    <property type="project" value="UniProtKB-KW"/>
</dbReference>
<dbReference type="PROSITE" id="PS51296">
    <property type="entry name" value="RIESKE"/>
    <property type="match status" value="1"/>
</dbReference>
<dbReference type="GO" id="GO:0051537">
    <property type="term" value="F:2 iron, 2 sulfur cluster binding"/>
    <property type="evidence" value="ECO:0007669"/>
    <property type="project" value="UniProtKB-KW"/>
</dbReference>
<keyword evidence="7" id="KW-1185">Reference proteome</keyword>
<evidence type="ECO:0000313" key="6">
    <source>
        <dbReference type="EMBL" id="PHQ14695.1"/>
    </source>
</evidence>
<keyword evidence="1" id="KW-0001">2Fe-2S</keyword>
<organism evidence="6 7">
    <name type="scientific">Marinobacter profundi</name>
    <dbReference type="NCBI Taxonomy" id="2666256"/>
    <lineage>
        <taxon>Bacteria</taxon>
        <taxon>Pseudomonadati</taxon>
        <taxon>Pseudomonadota</taxon>
        <taxon>Gammaproteobacteria</taxon>
        <taxon>Pseudomonadales</taxon>
        <taxon>Marinobacteraceae</taxon>
        <taxon>Marinobacter</taxon>
    </lineage>
</organism>
<dbReference type="Pfam" id="PF00355">
    <property type="entry name" value="Rieske"/>
    <property type="match status" value="1"/>
</dbReference>
<evidence type="ECO:0000256" key="2">
    <source>
        <dbReference type="ARBA" id="ARBA00022723"/>
    </source>
</evidence>
<feature type="domain" description="Rieske" evidence="5">
    <location>
        <begin position="6"/>
        <end position="112"/>
    </location>
</feature>
<dbReference type="InterPro" id="IPR036922">
    <property type="entry name" value="Rieske_2Fe-2S_sf"/>
</dbReference>
<keyword evidence="4" id="KW-0411">Iron-sulfur</keyword>
<proteinExistence type="predicted"/>
<dbReference type="EMBL" id="NTFH01000009">
    <property type="protein sequence ID" value="PHQ14695.1"/>
    <property type="molecule type" value="Genomic_DNA"/>
</dbReference>
<sequence length="119" mass="12898">MSGSGWQAICKEEELAGGVFVEFSLGEATRPTRGFVFRRGDRVCAYVNRCPHLGIELNWLPGRFFDIDGCFIQCATHGALFTPEDGHCIAGPCQGDALTPLPVQVKEGIVRVNPGKAMT</sequence>
<keyword evidence="2" id="KW-0479">Metal-binding</keyword>